<sequence>MTSHTNEITLEHRNANSTRPGTRPVSEVDEKVDAAGSASLTATPLMTTSLEDNMEHEDDDTSDWSPVNYRRYTTRRLKGELRSERVSRPHFFVLVRPLNQMSIEEVPKSTITRLIGQTAPTSVASEHSAFRYIPKANAVRLSIWDQQHLNNLLAQRELTLTPGTSGEAHRIPVEIVDATQPAEVTSKGVVKIRPEHTEEYIANHIRCESANILGFRIMGKTQMLLVTFDTPHPPRRLSLDYEIVPVYGPWHASGVTGWATWPSSAPRRQYVVTAVERIRKIANVKRHHSALPARQRGIFLWPPTAPLERVKPQAHHLPRNLLLLKQNVESRNYR</sequence>
<evidence type="ECO:0000313" key="1">
    <source>
        <dbReference type="EMBL" id="KAH7958296.1"/>
    </source>
</evidence>
<proteinExistence type="predicted"/>
<protein>
    <submittedName>
        <fullName evidence="1">Uncharacterized protein</fullName>
    </submittedName>
</protein>
<evidence type="ECO:0000313" key="2">
    <source>
        <dbReference type="Proteomes" id="UP000821865"/>
    </source>
</evidence>
<accession>A0ACB8D1Q3</accession>
<dbReference type="Proteomes" id="UP000821865">
    <property type="component" value="Chromosome 3"/>
</dbReference>
<reference evidence="1" key="1">
    <citation type="submission" date="2020-05" db="EMBL/GenBank/DDBJ databases">
        <title>Large-scale comparative analyses of tick genomes elucidate their genetic diversity and vector capacities.</title>
        <authorList>
            <person name="Jia N."/>
            <person name="Wang J."/>
            <person name="Shi W."/>
            <person name="Du L."/>
            <person name="Sun Y."/>
            <person name="Zhan W."/>
            <person name="Jiang J."/>
            <person name="Wang Q."/>
            <person name="Zhang B."/>
            <person name="Ji P."/>
            <person name="Sakyi L.B."/>
            <person name="Cui X."/>
            <person name="Yuan T."/>
            <person name="Jiang B."/>
            <person name="Yang W."/>
            <person name="Lam T.T.-Y."/>
            <person name="Chang Q."/>
            <person name="Ding S."/>
            <person name="Wang X."/>
            <person name="Zhu J."/>
            <person name="Ruan X."/>
            <person name="Zhao L."/>
            <person name="Wei J."/>
            <person name="Que T."/>
            <person name="Du C."/>
            <person name="Cheng J."/>
            <person name="Dai P."/>
            <person name="Han X."/>
            <person name="Huang E."/>
            <person name="Gao Y."/>
            <person name="Liu J."/>
            <person name="Shao H."/>
            <person name="Ye R."/>
            <person name="Li L."/>
            <person name="Wei W."/>
            <person name="Wang X."/>
            <person name="Wang C."/>
            <person name="Yang T."/>
            <person name="Huo Q."/>
            <person name="Li W."/>
            <person name="Guo W."/>
            <person name="Chen H."/>
            <person name="Zhou L."/>
            <person name="Ni X."/>
            <person name="Tian J."/>
            <person name="Zhou Y."/>
            <person name="Sheng Y."/>
            <person name="Liu T."/>
            <person name="Pan Y."/>
            <person name="Xia L."/>
            <person name="Li J."/>
            <person name="Zhao F."/>
            <person name="Cao W."/>
        </authorList>
    </citation>
    <scope>NUCLEOTIDE SEQUENCE</scope>
    <source>
        <strain evidence="1">Dsil-2018</strain>
    </source>
</reference>
<dbReference type="EMBL" id="CM023472">
    <property type="protein sequence ID" value="KAH7958296.1"/>
    <property type="molecule type" value="Genomic_DNA"/>
</dbReference>
<organism evidence="1 2">
    <name type="scientific">Dermacentor silvarum</name>
    <name type="common">Tick</name>
    <dbReference type="NCBI Taxonomy" id="543639"/>
    <lineage>
        <taxon>Eukaryota</taxon>
        <taxon>Metazoa</taxon>
        <taxon>Ecdysozoa</taxon>
        <taxon>Arthropoda</taxon>
        <taxon>Chelicerata</taxon>
        <taxon>Arachnida</taxon>
        <taxon>Acari</taxon>
        <taxon>Parasitiformes</taxon>
        <taxon>Ixodida</taxon>
        <taxon>Ixodoidea</taxon>
        <taxon>Ixodidae</taxon>
        <taxon>Rhipicephalinae</taxon>
        <taxon>Dermacentor</taxon>
    </lineage>
</organism>
<gene>
    <name evidence="1" type="ORF">HPB49_000636</name>
</gene>
<keyword evidence="2" id="KW-1185">Reference proteome</keyword>
<name>A0ACB8D1Q3_DERSI</name>
<comment type="caution">
    <text evidence="1">The sequence shown here is derived from an EMBL/GenBank/DDBJ whole genome shotgun (WGS) entry which is preliminary data.</text>
</comment>